<accession>A0ABT7SWT8</accession>
<proteinExistence type="predicted"/>
<dbReference type="InterPro" id="IPR006311">
    <property type="entry name" value="TAT_signal"/>
</dbReference>
<gene>
    <name evidence="2" type="ORF">QTP81_08575</name>
</gene>
<feature type="chain" id="PRO_5045054781" evidence="1">
    <location>
        <begin position="34"/>
        <end position="463"/>
    </location>
</feature>
<dbReference type="RefSeq" id="WP_289364939.1">
    <property type="nucleotide sequence ID" value="NZ_JAUCBP010000007.1"/>
</dbReference>
<evidence type="ECO:0000313" key="2">
    <source>
        <dbReference type="EMBL" id="MDM7860648.1"/>
    </source>
</evidence>
<dbReference type="PANTHER" id="PTHR43737">
    <property type="entry name" value="BLL7424 PROTEIN"/>
    <property type="match status" value="1"/>
</dbReference>
<comment type="caution">
    <text evidence="2">The sequence shown here is derived from an EMBL/GenBank/DDBJ whole genome shotgun (WGS) entry which is preliminary data.</text>
</comment>
<name>A0ABT7SWT8_9ALTE</name>
<feature type="signal peptide" evidence="1">
    <location>
        <begin position="1"/>
        <end position="33"/>
    </location>
</feature>
<dbReference type="Pfam" id="PF07394">
    <property type="entry name" value="DUF1501"/>
    <property type="match status" value="1"/>
</dbReference>
<dbReference type="PROSITE" id="PS51318">
    <property type="entry name" value="TAT"/>
    <property type="match status" value="1"/>
</dbReference>
<reference evidence="2 3" key="1">
    <citation type="submission" date="2023-06" db="EMBL/GenBank/DDBJ databases">
        <title>Alteromonas sp. ASW11-36 isolated from intertidal sand.</title>
        <authorList>
            <person name="Li Y."/>
        </authorList>
    </citation>
    <scope>NUCLEOTIDE SEQUENCE [LARGE SCALE GENOMIC DNA]</scope>
    <source>
        <strain evidence="2 3">ASW11-36</strain>
    </source>
</reference>
<keyword evidence="3" id="KW-1185">Reference proteome</keyword>
<organism evidence="2 3">
    <name type="scientific">Alteromonas arenosi</name>
    <dbReference type="NCBI Taxonomy" id="3055817"/>
    <lineage>
        <taxon>Bacteria</taxon>
        <taxon>Pseudomonadati</taxon>
        <taxon>Pseudomonadota</taxon>
        <taxon>Gammaproteobacteria</taxon>
        <taxon>Alteromonadales</taxon>
        <taxon>Alteromonadaceae</taxon>
        <taxon>Alteromonas/Salinimonas group</taxon>
        <taxon>Alteromonas</taxon>
    </lineage>
</organism>
<keyword evidence="1" id="KW-0732">Signal</keyword>
<dbReference type="Proteomes" id="UP001234343">
    <property type="component" value="Unassembled WGS sequence"/>
</dbReference>
<sequence>MPLTRRDFLRYAVSSSLAGATLLGMPSSFTAHAAQAQGYKALVCVFLFGGVDGYDILLPYDHESYNSFANIRQSLLNQYQGARSRENLQPLTPDNAAQFGSREFALPPEMPMLKSLFDQRRAAIVSNVGPLIEPVSAQSFANRSAKLPPRLFSHNDQQSIWQASAPEGAQFGWGGLFADAILAAGANTGMGEFTTLSTAGVGPFLTGNSVSPYQISLTGSADIAALQGASAQNEFSGFLQAARDRFRAEGFSASNILAQDIATKFRQGIDANTVFDLARLSAPALTTPFPATLLGGQLKAVADTISIRDSLSANRQIFFVGIGGFDTHSNQAEDLSGLLSQLDNGLAAFDSAMIELGLSESVTTFTASDFGRTLTVNGDGTDHGWGGNQIVMGGAVRGGNIFGDVPPLMLGHDLDAGNGRLIPSLAVEQLAAPLGQWWGLSNSDVLHALPGLSNFDPADLALF</sequence>
<dbReference type="PANTHER" id="PTHR43737:SF1">
    <property type="entry name" value="DUF1501 DOMAIN-CONTAINING PROTEIN"/>
    <property type="match status" value="1"/>
</dbReference>
<dbReference type="EMBL" id="JAUCBP010000007">
    <property type="protein sequence ID" value="MDM7860648.1"/>
    <property type="molecule type" value="Genomic_DNA"/>
</dbReference>
<evidence type="ECO:0000313" key="3">
    <source>
        <dbReference type="Proteomes" id="UP001234343"/>
    </source>
</evidence>
<dbReference type="InterPro" id="IPR010869">
    <property type="entry name" value="DUF1501"/>
</dbReference>
<protein>
    <submittedName>
        <fullName evidence="2">DUF1501 domain-containing protein</fullName>
    </submittedName>
</protein>
<evidence type="ECO:0000256" key="1">
    <source>
        <dbReference type="SAM" id="SignalP"/>
    </source>
</evidence>